<gene>
    <name evidence="1" type="ORF">VC35_03125</name>
</gene>
<name>A0A0F4U175_PSEFL</name>
<evidence type="ECO:0000313" key="2">
    <source>
        <dbReference type="Proteomes" id="UP000033588"/>
    </source>
</evidence>
<comment type="caution">
    <text evidence="1">The sequence shown here is derived from an EMBL/GenBank/DDBJ whole genome shotgun (WGS) entry which is preliminary data.</text>
</comment>
<reference evidence="1 2" key="1">
    <citation type="submission" date="2015-03" db="EMBL/GenBank/DDBJ databases">
        <title>Comparative genomics of Pseudomonas insights into diversity of traits involved in vanlence and defense.</title>
        <authorList>
            <person name="Qin Y."/>
        </authorList>
    </citation>
    <scope>NUCLEOTIDE SEQUENCE [LARGE SCALE GENOMIC DNA]</scope>
    <source>
        <strain evidence="1 2">C8</strain>
    </source>
</reference>
<dbReference type="Proteomes" id="UP000033588">
    <property type="component" value="Unassembled WGS sequence"/>
</dbReference>
<dbReference type="EMBL" id="LACC01000004">
    <property type="protein sequence ID" value="KJZ50094.1"/>
    <property type="molecule type" value="Genomic_DNA"/>
</dbReference>
<protein>
    <submittedName>
        <fullName evidence="1">Uncharacterized protein</fullName>
    </submittedName>
</protein>
<sequence length="149" mass="16118">MSSHRIRPFAVKAHKTRQSAFGLAMAVRRVGDGVLLLIGCEGLQHRALQVSRQQRAFNGTALALLLRQQEVVILKDTESDRPLYFGGQAAFAVKTLVSGCIRLKLADQAIQRVVPVAATQDGLCGFHEGRSRFSKGGRLSVGRSVSGGY</sequence>
<dbReference type="AlphaFoldDB" id="A0A0F4U175"/>
<accession>A0A0F4U175</accession>
<organism evidence="1 2">
    <name type="scientific">Pseudomonas fluorescens</name>
    <dbReference type="NCBI Taxonomy" id="294"/>
    <lineage>
        <taxon>Bacteria</taxon>
        <taxon>Pseudomonadati</taxon>
        <taxon>Pseudomonadota</taxon>
        <taxon>Gammaproteobacteria</taxon>
        <taxon>Pseudomonadales</taxon>
        <taxon>Pseudomonadaceae</taxon>
        <taxon>Pseudomonas</taxon>
    </lineage>
</organism>
<evidence type="ECO:0000313" key="1">
    <source>
        <dbReference type="EMBL" id="KJZ50094.1"/>
    </source>
</evidence>
<proteinExistence type="predicted"/>